<accession>D9PN39</accession>
<dbReference type="AlphaFoldDB" id="D9PN39"/>
<proteinExistence type="predicted"/>
<dbReference type="EMBL" id="ADZX01000915">
    <property type="protein sequence ID" value="EFK95027.1"/>
    <property type="molecule type" value="Genomic_DNA"/>
</dbReference>
<dbReference type="Pfam" id="PF05930">
    <property type="entry name" value="Phage_AlpA"/>
    <property type="match status" value="1"/>
</dbReference>
<dbReference type="InterPro" id="IPR052931">
    <property type="entry name" value="Prophage_regulatory_activator"/>
</dbReference>
<reference evidence="1" key="2">
    <citation type="journal article" date="2011" name="Microb. Ecol.">
        <title>Taxonomic and Functional Metagenomic Profiling of the Microbial Community in the Anoxic Sediment of a Sub-saline Shallow Lake (Laguna de Carrizo, Central Spain).</title>
        <authorList>
            <person name="Ferrer M."/>
            <person name="Guazzaroni M.E."/>
            <person name="Richter M."/>
            <person name="Garcia-Salamanca A."/>
            <person name="Yarza P."/>
            <person name="Suarez-Suarez A."/>
            <person name="Solano J."/>
            <person name="Alcaide M."/>
            <person name="van Dillewijn P."/>
            <person name="Molina-Henares M.A."/>
            <person name="Lopez-Cortes N."/>
            <person name="Al-Ramahi Y."/>
            <person name="Guerrero C."/>
            <person name="Acosta A."/>
            <person name="de Eugenio L.I."/>
            <person name="Martinez V."/>
            <person name="Marques S."/>
            <person name="Rojo F."/>
            <person name="Santero E."/>
            <person name="Genilloud O."/>
            <person name="Perez-Perez J."/>
            <person name="Rossello-Mora R."/>
            <person name="Ramos J.L."/>
        </authorList>
    </citation>
    <scope>NUCLEOTIDE SEQUENCE</scope>
</reference>
<gene>
    <name evidence="1" type="ORF">LDC_2968</name>
</gene>
<name>D9PN39_9ZZZZ</name>
<comment type="caution">
    <text evidence="1">The sequence shown here is derived from an EMBL/GenBank/DDBJ whole genome shotgun (WGS) entry which is preliminary data.</text>
</comment>
<dbReference type="Gene3D" id="1.10.238.160">
    <property type="match status" value="1"/>
</dbReference>
<sequence length="61" mass="6911">MPVAFLRLGDVMRVTGLARSTLYRLMAEHGFPAPCRLGRRAVGWRSDDIVQWSAARPVSRR</sequence>
<reference evidence="1" key="1">
    <citation type="submission" date="2010-07" db="EMBL/GenBank/DDBJ databases">
        <authorList>
            <consortium name="CONSOLIDER consortium CSD2007-00005"/>
            <person name="Guazzaroni M.-E."/>
            <person name="Richter M."/>
            <person name="Garcia-Salamanca A."/>
            <person name="Yarza P."/>
            <person name="Ferrer M."/>
        </authorList>
    </citation>
    <scope>NUCLEOTIDE SEQUENCE</scope>
</reference>
<organism evidence="1">
    <name type="scientific">sediment metagenome</name>
    <dbReference type="NCBI Taxonomy" id="749907"/>
    <lineage>
        <taxon>unclassified sequences</taxon>
        <taxon>metagenomes</taxon>
        <taxon>ecological metagenomes</taxon>
    </lineage>
</organism>
<evidence type="ECO:0000313" key="1">
    <source>
        <dbReference type="EMBL" id="EFK95027.1"/>
    </source>
</evidence>
<dbReference type="PANTHER" id="PTHR36154:SF1">
    <property type="entry name" value="DNA-BINDING TRANSCRIPTIONAL ACTIVATOR ALPA"/>
    <property type="match status" value="1"/>
</dbReference>
<protein>
    <submittedName>
        <fullName evidence="1">Phage transcriptional regulator, AlpA</fullName>
    </submittedName>
</protein>
<dbReference type="PANTHER" id="PTHR36154">
    <property type="entry name" value="DNA-BINDING TRANSCRIPTIONAL ACTIVATOR ALPA"/>
    <property type="match status" value="1"/>
</dbReference>
<dbReference type="InterPro" id="IPR010260">
    <property type="entry name" value="AlpA"/>
</dbReference>